<dbReference type="PANTHER" id="PTHR11842:SF10">
    <property type="entry name" value="MITOTIC SPINDLE ASSEMBLY CHECKPOINT PROTEIN MAD2B"/>
    <property type="match status" value="1"/>
</dbReference>
<comment type="caution">
    <text evidence="2">The sequence shown here is derived from an EMBL/GenBank/DDBJ whole genome shotgun (WGS) entry which is preliminary data.</text>
</comment>
<dbReference type="Proteomes" id="UP000053237">
    <property type="component" value="Unassembled WGS sequence"/>
</dbReference>
<dbReference type="STRING" id="65357.A0A024FZE4"/>
<evidence type="ECO:0000259" key="1">
    <source>
        <dbReference type="PROSITE" id="PS50815"/>
    </source>
</evidence>
<sequence length="208" mass="24325">MDNQDKWTEIILQFMEVALHEFLYVWKVYPADAFELRSMYQLPVHMCRHPQLSNYLFSILTGCRPWIQSGQLRRLSVHLLSERRAVLRVMHFEPNWRNSSSQSKEANQVLIHLEEEFRATLIAIAATPHTRSLEDTEGSVHTFQVLAETTENNERKVDIEYVESAWILADSVLKQQVESDHKREIIPVRSIGSASIPIKMELYMETRS</sequence>
<name>A0A024FZE4_9STRA</name>
<dbReference type="SUPFAM" id="SSF56019">
    <property type="entry name" value="The spindle assembly checkpoint protein mad2"/>
    <property type="match status" value="1"/>
</dbReference>
<dbReference type="InterPro" id="IPR045091">
    <property type="entry name" value="Mad2-like"/>
</dbReference>
<dbReference type="EMBL" id="CAIX01000003">
    <property type="protein sequence ID" value="CCI39792.1"/>
    <property type="molecule type" value="Genomic_DNA"/>
</dbReference>
<reference evidence="2 3" key="1">
    <citation type="submission" date="2012-05" db="EMBL/GenBank/DDBJ databases">
        <title>Recombination and specialization in a pathogen metapopulation.</title>
        <authorList>
            <person name="Gardiner A."/>
            <person name="Kemen E."/>
            <person name="Schultz-Larsen T."/>
            <person name="MacLean D."/>
            <person name="Van Oosterhout C."/>
            <person name="Jones J.D.G."/>
        </authorList>
    </citation>
    <scope>NUCLEOTIDE SEQUENCE [LARGE SCALE GENOMIC DNA]</scope>
    <source>
        <strain evidence="2 3">Ac Nc2</strain>
    </source>
</reference>
<dbReference type="InParanoid" id="A0A024FZE4"/>
<protein>
    <recommendedName>
        <fullName evidence="1">HORMA domain-containing protein</fullName>
    </recommendedName>
</protein>
<evidence type="ECO:0000313" key="3">
    <source>
        <dbReference type="Proteomes" id="UP000053237"/>
    </source>
</evidence>
<keyword evidence="3" id="KW-1185">Reference proteome</keyword>
<dbReference type="GO" id="GO:0016035">
    <property type="term" value="C:zeta DNA polymerase complex"/>
    <property type="evidence" value="ECO:0007669"/>
    <property type="project" value="TreeGrafter"/>
</dbReference>
<accession>A0A024FZE4</accession>
<dbReference type="InterPro" id="IPR036570">
    <property type="entry name" value="HORMA_dom_sf"/>
</dbReference>
<organism evidence="2 3">
    <name type="scientific">Albugo candida</name>
    <dbReference type="NCBI Taxonomy" id="65357"/>
    <lineage>
        <taxon>Eukaryota</taxon>
        <taxon>Sar</taxon>
        <taxon>Stramenopiles</taxon>
        <taxon>Oomycota</taxon>
        <taxon>Peronosporomycetes</taxon>
        <taxon>Albuginales</taxon>
        <taxon>Albuginaceae</taxon>
        <taxon>Albugo</taxon>
    </lineage>
</organism>
<dbReference type="OrthoDB" id="21254at2759"/>
<feature type="domain" description="HORMA" evidence="1">
    <location>
        <begin position="5"/>
        <end position="204"/>
    </location>
</feature>
<dbReference type="Gene3D" id="3.30.900.10">
    <property type="entry name" value="HORMA domain"/>
    <property type="match status" value="1"/>
</dbReference>
<dbReference type="PROSITE" id="PS50815">
    <property type="entry name" value="HORMA"/>
    <property type="match status" value="1"/>
</dbReference>
<proteinExistence type="predicted"/>
<dbReference type="PANTHER" id="PTHR11842">
    <property type="entry name" value="MITOTIC SPINDLE ASSEMBLY CHECKPOINT PROTEIN MAD2"/>
    <property type="match status" value="1"/>
</dbReference>
<dbReference type="InterPro" id="IPR003511">
    <property type="entry name" value="HORMA_dom"/>
</dbReference>
<dbReference type="AlphaFoldDB" id="A0A024FZE4"/>
<evidence type="ECO:0000313" key="2">
    <source>
        <dbReference type="EMBL" id="CCI39792.1"/>
    </source>
</evidence>
<gene>
    <name evidence="2" type="ORF">BN9_005750</name>
</gene>